<name>A0A565AXA7_9BRAS</name>
<feature type="compositionally biased region" description="Basic residues" evidence="1">
    <location>
        <begin position="178"/>
        <end position="188"/>
    </location>
</feature>
<feature type="compositionally biased region" description="Basic and acidic residues" evidence="1">
    <location>
        <begin position="128"/>
        <end position="139"/>
    </location>
</feature>
<feature type="region of interest" description="Disordered" evidence="1">
    <location>
        <begin position="90"/>
        <end position="188"/>
    </location>
</feature>
<dbReference type="OrthoDB" id="1745547at2759"/>
<comment type="caution">
    <text evidence="2">The sequence shown here is derived from an EMBL/GenBank/DDBJ whole genome shotgun (WGS) entry which is preliminary data.</text>
</comment>
<reference evidence="2" key="1">
    <citation type="submission" date="2019-07" db="EMBL/GenBank/DDBJ databases">
        <authorList>
            <person name="Dittberner H."/>
        </authorList>
    </citation>
    <scope>NUCLEOTIDE SEQUENCE [LARGE SCALE GENOMIC DNA]</scope>
</reference>
<dbReference type="Proteomes" id="UP000489600">
    <property type="component" value="Unassembled WGS sequence"/>
</dbReference>
<organism evidence="2 3">
    <name type="scientific">Arabis nemorensis</name>
    <dbReference type="NCBI Taxonomy" id="586526"/>
    <lineage>
        <taxon>Eukaryota</taxon>
        <taxon>Viridiplantae</taxon>
        <taxon>Streptophyta</taxon>
        <taxon>Embryophyta</taxon>
        <taxon>Tracheophyta</taxon>
        <taxon>Spermatophyta</taxon>
        <taxon>Magnoliopsida</taxon>
        <taxon>eudicotyledons</taxon>
        <taxon>Gunneridae</taxon>
        <taxon>Pentapetalae</taxon>
        <taxon>rosids</taxon>
        <taxon>malvids</taxon>
        <taxon>Brassicales</taxon>
        <taxon>Brassicaceae</taxon>
        <taxon>Arabideae</taxon>
        <taxon>Arabis</taxon>
    </lineage>
</organism>
<feature type="compositionally biased region" description="Basic residues" evidence="1">
    <location>
        <begin position="110"/>
        <end position="127"/>
    </location>
</feature>
<keyword evidence="3" id="KW-1185">Reference proteome</keyword>
<feature type="compositionally biased region" description="Polar residues" evidence="1">
    <location>
        <begin position="156"/>
        <end position="177"/>
    </location>
</feature>
<dbReference type="PANTHER" id="PTHR36332">
    <property type="entry name" value="STRESS RESPONSE PROTEIN"/>
    <property type="match status" value="1"/>
</dbReference>
<dbReference type="EMBL" id="CABITT030000002">
    <property type="protein sequence ID" value="VVA94012.1"/>
    <property type="molecule type" value="Genomic_DNA"/>
</dbReference>
<evidence type="ECO:0000256" key="1">
    <source>
        <dbReference type="SAM" id="MobiDB-lite"/>
    </source>
</evidence>
<dbReference type="AlphaFoldDB" id="A0A565AXA7"/>
<evidence type="ECO:0000313" key="2">
    <source>
        <dbReference type="EMBL" id="VVA94012.1"/>
    </source>
</evidence>
<dbReference type="PANTHER" id="PTHR36332:SF1">
    <property type="entry name" value="STRESS RESPONSE PROTEIN"/>
    <property type="match status" value="1"/>
</dbReference>
<evidence type="ECO:0000313" key="3">
    <source>
        <dbReference type="Proteomes" id="UP000489600"/>
    </source>
</evidence>
<accession>A0A565AXA7</accession>
<protein>
    <submittedName>
        <fullName evidence="2">Uncharacterized protein</fullName>
    </submittedName>
</protein>
<sequence length="188" mass="22000">MILEKRNPQVCFSSIEPFISFRSCDCNSMRNVWRKEPPEEEEENYILGCMFKCKSVYKCRYCPKIICLNEISIQAHVSSKKHAYLERLHKEENHSTDDEEVDDPEEKQIKGNRRARRQGKRSLKKGKLGTEKDEVEKSETPSQIKGNRKARRQGMMRSQIQEKGSSTTQRESAGASQKSRKKRRKTKD</sequence>
<proteinExistence type="predicted"/>
<gene>
    <name evidence="2" type="ORF">ANE_LOCUS4457</name>
</gene>